<evidence type="ECO:0008006" key="3">
    <source>
        <dbReference type="Google" id="ProtNLM"/>
    </source>
</evidence>
<protein>
    <recommendedName>
        <fullName evidence="3">Antitoxin VbhA domain-containing protein</fullName>
    </recommendedName>
</protein>
<evidence type="ECO:0000313" key="1">
    <source>
        <dbReference type="EMBL" id="QFG09475.1"/>
    </source>
</evidence>
<reference evidence="1 2" key="1">
    <citation type="submission" date="2019-07" db="EMBL/GenBank/DDBJ databases">
        <authorList>
            <person name="Divens A.M."/>
            <person name="Garlena R.A."/>
            <person name="Russell D.A."/>
            <person name="Pope W.H."/>
            <person name="Jacobs-Sera D."/>
            <person name="Hatfull G.F."/>
        </authorList>
    </citation>
    <scope>NUCLEOTIDE SEQUENCE [LARGE SCALE GENOMIC DNA]</scope>
</reference>
<gene>
    <name evidence="1" type="primary">93</name>
    <name evidence="1" type="ORF">PBI_YUNA_93</name>
</gene>
<dbReference type="GeneID" id="60325658"/>
<keyword evidence="2" id="KW-1185">Reference proteome</keyword>
<organism evidence="1 2">
    <name type="scientific">Mycobacterium phage Yuna</name>
    <dbReference type="NCBI Taxonomy" id="2599885"/>
    <lineage>
        <taxon>Viruses</taxon>
        <taxon>Duplodnaviria</taxon>
        <taxon>Heunggongvirae</taxon>
        <taxon>Uroviricota</taxon>
        <taxon>Caudoviricetes</taxon>
        <taxon>Weiservirinae</taxon>
        <taxon>Anayavirus</taxon>
        <taxon>Anayavirus yuna</taxon>
    </lineage>
</organism>
<accession>A0A5J6TFP9</accession>
<evidence type="ECO:0000313" key="2">
    <source>
        <dbReference type="Proteomes" id="UP000326803"/>
    </source>
</evidence>
<dbReference type="Proteomes" id="UP000326803">
    <property type="component" value="Segment"/>
</dbReference>
<sequence length="66" mass="7264">MQEMTETQRRAYGIGKDAAAEGLSLLDLDARLDWAVAEGIVPDTYEVECLARQAHQVEQMRAEAAA</sequence>
<proteinExistence type="predicted"/>
<name>A0A5J6TFP9_9CAUD</name>
<dbReference type="KEGG" id="vg:60325658"/>
<dbReference type="RefSeq" id="YP_009954171.1">
    <property type="nucleotide sequence ID" value="NC_051629.1"/>
</dbReference>
<dbReference type="EMBL" id="MN234176">
    <property type="protein sequence ID" value="QFG09475.1"/>
    <property type="molecule type" value="Genomic_DNA"/>
</dbReference>